<reference evidence="1" key="1">
    <citation type="submission" date="2020-07" db="EMBL/GenBank/DDBJ databases">
        <title>Clarias magur genome sequencing, assembly and annotation.</title>
        <authorList>
            <person name="Kushwaha B."/>
            <person name="Kumar R."/>
            <person name="Das P."/>
            <person name="Joshi C.G."/>
            <person name="Kumar D."/>
            <person name="Nagpure N.S."/>
            <person name="Pandey M."/>
            <person name="Agarwal S."/>
            <person name="Srivastava S."/>
            <person name="Singh M."/>
            <person name="Sahoo L."/>
            <person name="Jayasankar P."/>
            <person name="Meher P.K."/>
            <person name="Koringa P.G."/>
            <person name="Iquebal M.A."/>
            <person name="Das S.P."/>
            <person name="Bit A."/>
            <person name="Patnaik S."/>
            <person name="Patel N."/>
            <person name="Shah T.M."/>
            <person name="Hinsu A."/>
            <person name="Jena J.K."/>
        </authorList>
    </citation>
    <scope>NUCLEOTIDE SEQUENCE</scope>
    <source>
        <strain evidence="1">CIFAMagur01</strain>
        <tissue evidence="1">Testis</tissue>
    </source>
</reference>
<comment type="caution">
    <text evidence="1">The sequence shown here is derived from an EMBL/GenBank/DDBJ whole genome shotgun (WGS) entry which is preliminary data.</text>
</comment>
<evidence type="ECO:0000313" key="2">
    <source>
        <dbReference type="Proteomes" id="UP000727407"/>
    </source>
</evidence>
<accession>A0A8J4UH00</accession>
<evidence type="ECO:0000313" key="1">
    <source>
        <dbReference type="EMBL" id="KAF5897582.1"/>
    </source>
</evidence>
<dbReference type="AlphaFoldDB" id="A0A8J4UH00"/>
<keyword evidence="2" id="KW-1185">Reference proteome</keyword>
<protein>
    <submittedName>
        <fullName evidence="1">Uncharacterized protein</fullName>
    </submittedName>
</protein>
<dbReference type="EMBL" id="QNUK01000230">
    <property type="protein sequence ID" value="KAF5897582.1"/>
    <property type="molecule type" value="Genomic_DNA"/>
</dbReference>
<feature type="non-terminal residue" evidence="1">
    <location>
        <position position="1"/>
    </location>
</feature>
<name>A0A8J4UH00_CLAMG</name>
<organism evidence="1 2">
    <name type="scientific">Clarias magur</name>
    <name type="common">Asian catfish</name>
    <name type="synonym">Macropteronotus magur</name>
    <dbReference type="NCBI Taxonomy" id="1594786"/>
    <lineage>
        <taxon>Eukaryota</taxon>
        <taxon>Metazoa</taxon>
        <taxon>Chordata</taxon>
        <taxon>Craniata</taxon>
        <taxon>Vertebrata</taxon>
        <taxon>Euteleostomi</taxon>
        <taxon>Actinopterygii</taxon>
        <taxon>Neopterygii</taxon>
        <taxon>Teleostei</taxon>
        <taxon>Ostariophysi</taxon>
        <taxon>Siluriformes</taxon>
        <taxon>Clariidae</taxon>
        <taxon>Clarias</taxon>
    </lineage>
</organism>
<proteinExistence type="predicted"/>
<gene>
    <name evidence="1" type="ORF">DAT39_012703</name>
</gene>
<sequence length="84" mass="9862">MNVGSKLDESSTDVIERGSHEEELWRMTSTFMHSCFYTYFEEVLVMYFVHIDPLTQLKDLAHLKDQLADIQQRVENEVQLGIPQ</sequence>
<dbReference type="OrthoDB" id="9870685at2759"/>
<dbReference type="Proteomes" id="UP000727407">
    <property type="component" value="Unassembled WGS sequence"/>
</dbReference>